<dbReference type="STRING" id="1420916.AU14_17590"/>
<reference evidence="2 3" key="1">
    <citation type="journal article" date="2014" name="Genome Announc.">
        <title>Draft Genome Sequences of Marinobacter similis A3d10T and Marinobacter salarius R9SW1T.</title>
        <authorList>
            <person name="Ivanova E.P."/>
            <person name="Ng H.J."/>
            <person name="Webb H.K."/>
            <person name="Feng G."/>
            <person name="Oshima K."/>
            <person name="Hattori M."/>
            <person name="Ohkuma M."/>
            <person name="Sergeev A.F."/>
            <person name="Mikhailov V.V."/>
            <person name="Crawford R.J."/>
            <person name="Sawabe T."/>
        </authorList>
    </citation>
    <scope>NUCLEOTIDE SEQUENCE [LARGE SCALE GENOMIC DNA]</scope>
    <source>
        <strain evidence="2 3">A3d10</strain>
    </source>
</reference>
<dbReference type="CDD" id="cd22641">
    <property type="entry name" value="C24-like"/>
    <property type="match status" value="1"/>
</dbReference>
<sequence length="277" mass="27970">MTQIDTGTNNFLRPTTPAQLRAAVTDAYYLPVGGTAAAATKLATARTITLDGDVTGSASFDGSSNVTLSASVVATEHNHNTLYYTKAEVDALVAAAGEKPGMIKLWSGSLASIPGGYALCDGTQGTPPLADKFVIGAGGAYAVGDVGGSKDAVVVAHTHGASSNSTGSHSHSGTTASGGTHSHTTAIKVSSSNSALSAVWTTSFGYTSAGGSRVGGVSNDSYTAYYPYTSSGGAHSHTFSTNTTGSHTHTITVDSEGESGIDKNLPPYYALAYIMKL</sequence>
<dbReference type="AlphaFoldDB" id="W5YTA7"/>
<dbReference type="KEGG" id="msx:AU14_17590"/>
<evidence type="ECO:0008006" key="4">
    <source>
        <dbReference type="Google" id="ProtNLM"/>
    </source>
</evidence>
<feature type="region of interest" description="Disordered" evidence="1">
    <location>
        <begin position="160"/>
        <end position="184"/>
    </location>
</feature>
<dbReference type="RefSeq" id="WP_094191251.1">
    <property type="nucleotide sequence ID" value="NZ_CP007151.1"/>
</dbReference>
<organism evidence="2 3">
    <name type="scientific">Marinobacter similis</name>
    <dbReference type="NCBI Taxonomy" id="1420916"/>
    <lineage>
        <taxon>Bacteria</taxon>
        <taxon>Pseudomonadati</taxon>
        <taxon>Pseudomonadota</taxon>
        <taxon>Gammaproteobacteria</taxon>
        <taxon>Pseudomonadales</taxon>
        <taxon>Marinobacteraceae</taxon>
        <taxon>Marinobacter</taxon>
    </lineage>
</organism>
<dbReference type="Proteomes" id="UP000061489">
    <property type="component" value="Chromosome"/>
</dbReference>
<evidence type="ECO:0000256" key="1">
    <source>
        <dbReference type="SAM" id="MobiDB-lite"/>
    </source>
</evidence>
<proteinExistence type="predicted"/>
<dbReference type="EMBL" id="CP007151">
    <property type="protein sequence ID" value="AHI29713.1"/>
    <property type="molecule type" value="Genomic_DNA"/>
</dbReference>
<keyword evidence="3" id="KW-1185">Reference proteome</keyword>
<dbReference type="HOGENOM" id="CLU_1004023_0_0_6"/>
<protein>
    <recommendedName>
        <fullName evidence="4">Phage tail collar domain-containing protein</fullName>
    </recommendedName>
</protein>
<evidence type="ECO:0000313" key="2">
    <source>
        <dbReference type="EMBL" id="AHI29713.1"/>
    </source>
</evidence>
<gene>
    <name evidence="2" type="ORF">AU14_17590</name>
</gene>
<name>W5YTA7_9GAMM</name>
<evidence type="ECO:0000313" key="3">
    <source>
        <dbReference type="Proteomes" id="UP000061489"/>
    </source>
</evidence>
<dbReference type="OrthoDB" id="6174642at2"/>
<dbReference type="SUPFAM" id="SSF88874">
    <property type="entry name" value="Receptor-binding domain of short tail fibre protein gp12"/>
    <property type="match status" value="1"/>
</dbReference>
<accession>W5YTA7</accession>